<dbReference type="AlphaFoldDB" id="A0A5B0MU51"/>
<dbReference type="Proteomes" id="UP000324748">
    <property type="component" value="Unassembled WGS sequence"/>
</dbReference>
<evidence type="ECO:0000313" key="2">
    <source>
        <dbReference type="Proteomes" id="UP000324748"/>
    </source>
</evidence>
<evidence type="ECO:0000313" key="1">
    <source>
        <dbReference type="EMBL" id="KAA1079310.1"/>
    </source>
</evidence>
<protein>
    <submittedName>
        <fullName evidence="1">Uncharacterized protein</fullName>
    </submittedName>
</protein>
<comment type="caution">
    <text evidence="1">The sequence shown here is derived from an EMBL/GenBank/DDBJ whole genome shotgun (WGS) entry which is preliminary data.</text>
</comment>
<sequence>MPPVVESHSPSIMFAGDSANFPIQIRDDPVNMPTVQERFIGLLSFRYTLAQAMADIALPES</sequence>
<organism evidence="1 2">
    <name type="scientific">Puccinia graminis f. sp. tritici</name>
    <dbReference type="NCBI Taxonomy" id="56615"/>
    <lineage>
        <taxon>Eukaryota</taxon>
        <taxon>Fungi</taxon>
        <taxon>Dikarya</taxon>
        <taxon>Basidiomycota</taxon>
        <taxon>Pucciniomycotina</taxon>
        <taxon>Pucciniomycetes</taxon>
        <taxon>Pucciniales</taxon>
        <taxon>Pucciniaceae</taxon>
        <taxon>Puccinia</taxon>
    </lineage>
</organism>
<reference evidence="1 2" key="1">
    <citation type="submission" date="2019-05" db="EMBL/GenBank/DDBJ databases">
        <title>Emergence of the Ug99 lineage of the wheat stem rust pathogen through somatic hybridization.</title>
        <authorList>
            <person name="Li F."/>
            <person name="Upadhyaya N.M."/>
            <person name="Sperschneider J."/>
            <person name="Matny O."/>
            <person name="Nguyen-Phuc H."/>
            <person name="Mago R."/>
            <person name="Raley C."/>
            <person name="Miller M.E."/>
            <person name="Silverstein K.A.T."/>
            <person name="Henningsen E."/>
            <person name="Hirsch C.D."/>
            <person name="Visser B."/>
            <person name="Pretorius Z.A."/>
            <person name="Steffenson B.J."/>
            <person name="Schwessinger B."/>
            <person name="Dodds P.N."/>
            <person name="Figueroa M."/>
        </authorList>
    </citation>
    <scope>NUCLEOTIDE SEQUENCE [LARGE SCALE GENOMIC DNA]</scope>
    <source>
        <strain evidence="1">21-0</strain>
    </source>
</reference>
<accession>A0A5B0MU51</accession>
<keyword evidence="2" id="KW-1185">Reference proteome</keyword>
<name>A0A5B0MU51_PUCGR</name>
<gene>
    <name evidence="1" type="ORF">PGT21_007297</name>
</gene>
<proteinExistence type="predicted"/>
<dbReference type="EMBL" id="VSWC01000132">
    <property type="protein sequence ID" value="KAA1079310.1"/>
    <property type="molecule type" value="Genomic_DNA"/>
</dbReference>